<evidence type="ECO:0000313" key="1">
    <source>
        <dbReference type="EMBL" id="KAK4020626.1"/>
    </source>
</evidence>
<keyword evidence="2" id="KW-1185">Reference proteome</keyword>
<reference evidence="1 2" key="1">
    <citation type="journal article" date="2023" name="Nucleic Acids Res.">
        <title>The hologenome of Daphnia magna reveals possible DNA methylation and microbiome-mediated evolution of the host genome.</title>
        <authorList>
            <person name="Chaturvedi A."/>
            <person name="Li X."/>
            <person name="Dhandapani V."/>
            <person name="Marshall H."/>
            <person name="Kissane S."/>
            <person name="Cuenca-Cambronero M."/>
            <person name="Asole G."/>
            <person name="Calvet F."/>
            <person name="Ruiz-Romero M."/>
            <person name="Marangio P."/>
            <person name="Guigo R."/>
            <person name="Rago D."/>
            <person name="Mirbahai L."/>
            <person name="Eastwood N."/>
            <person name="Colbourne J.K."/>
            <person name="Zhou J."/>
            <person name="Mallon E."/>
            <person name="Orsini L."/>
        </authorList>
    </citation>
    <scope>NUCLEOTIDE SEQUENCE [LARGE SCALE GENOMIC DNA]</scope>
    <source>
        <strain evidence="1">LRV0_1</strain>
    </source>
</reference>
<protein>
    <submittedName>
        <fullName evidence="1">Uncharacterized protein</fullName>
    </submittedName>
</protein>
<accession>A0ABR0A677</accession>
<dbReference type="Proteomes" id="UP001234178">
    <property type="component" value="Unassembled WGS sequence"/>
</dbReference>
<sequence>MPPVHTFPSCPFRQYFISFLFLKKTTCEREKDEIQQGQRHPFYFIKKNLMLLAVRNPLLSGGPVMAPQELPDLDMNL</sequence>
<name>A0ABR0A677_9CRUS</name>
<organism evidence="1 2">
    <name type="scientific">Daphnia magna</name>
    <dbReference type="NCBI Taxonomy" id="35525"/>
    <lineage>
        <taxon>Eukaryota</taxon>
        <taxon>Metazoa</taxon>
        <taxon>Ecdysozoa</taxon>
        <taxon>Arthropoda</taxon>
        <taxon>Crustacea</taxon>
        <taxon>Branchiopoda</taxon>
        <taxon>Diplostraca</taxon>
        <taxon>Cladocera</taxon>
        <taxon>Anomopoda</taxon>
        <taxon>Daphniidae</taxon>
        <taxon>Daphnia</taxon>
    </lineage>
</organism>
<evidence type="ECO:0000313" key="2">
    <source>
        <dbReference type="Proteomes" id="UP001234178"/>
    </source>
</evidence>
<comment type="caution">
    <text evidence="1">The sequence shown here is derived from an EMBL/GenBank/DDBJ whole genome shotgun (WGS) entry which is preliminary data.</text>
</comment>
<gene>
    <name evidence="1" type="ORF">OUZ56_002590</name>
</gene>
<proteinExistence type="predicted"/>
<dbReference type="EMBL" id="JAOYFB010000036">
    <property type="protein sequence ID" value="KAK4020626.1"/>
    <property type="molecule type" value="Genomic_DNA"/>
</dbReference>